<evidence type="ECO:0000256" key="1">
    <source>
        <dbReference type="ARBA" id="ARBA00004365"/>
    </source>
</evidence>
<evidence type="ECO:0000256" key="2">
    <source>
        <dbReference type="ARBA" id="ARBA00004613"/>
    </source>
</evidence>
<dbReference type="GO" id="GO:0071973">
    <property type="term" value="P:bacterial-type flagellum-dependent cell motility"/>
    <property type="evidence" value="ECO:0007669"/>
    <property type="project" value="InterPro"/>
</dbReference>
<dbReference type="PANTHER" id="PTHR42792:SF1">
    <property type="entry name" value="FLAGELLAR HOOK-ASSOCIATED PROTEIN 3"/>
    <property type="match status" value="1"/>
</dbReference>
<dbReference type="InterPro" id="IPR001492">
    <property type="entry name" value="Flagellin"/>
</dbReference>
<keyword evidence="6" id="KW-0969">Cilium</keyword>
<keyword evidence="7" id="KW-1185">Reference proteome</keyword>
<dbReference type="GO" id="GO:0005198">
    <property type="term" value="F:structural molecule activity"/>
    <property type="evidence" value="ECO:0007669"/>
    <property type="project" value="InterPro"/>
</dbReference>
<evidence type="ECO:0000256" key="3">
    <source>
        <dbReference type="ARBA" id="ARBA00005709"/>
    </source>
</evidence>
<dbReference type="GO" id="GO:0009424">
    <property type="term" value="C:bacterial-type flagellum hook"/>
    <property type="evidence" value="ECO:0007669"/>
    <property type="project" value="InterPro"/>
</dbReference>
<sequence length="455" mass="49370">MRVSSNTIYQQSVFNLGNRQSELTKLQNQLSTGRRILTPADDPVSSARSLNLQQSTSLNEQYIKNTQYSNSALGLAEGNLQQATRIIQDIQELAIRAGTPAVTSSEKKMIDADIRGKYQELLGLANTTDGNGLYLFSGYKGDTKPFNELSYGNVRYDGDQGQRNVQISPSREIPVSDSGADLFVKIYDGNGTFTTSMNQSGGAKNLGTGVISPGTVVDPIKWADANNNERYRIDFRTIPDPLDATKTLTSYDIIDNDTTSATYNQSLIDSYDYTASGPRAVGVGYPRSYTAGGDIVFAQQAGETTPLYAGWDFGAKVSVSGVPKNGDSFTLEPSKYQDIFSSIGDFSAALTGYMNSEVGGAEFQNRLNTLLSNMDNALSRVLTVQANMGARMNEASSVENTNGDLNVQFKATISKLTDLDYVSAISDFSLTQTYLEAARKSFSSVQGLSLFQFIN</sequence>
<dbReference type="PANTHER" id="PTHR42792">
    <property type="entry name" value="FLAGELLIN"/>
    <property type="match status" value="1"/>
</dbReference>
<protein>
    <submittedName>
        <fullName evidence="6">Flagellar hook-associated protein 3 FlgL</fullName>
    </submittedName>
</protein>
<evidence type="ECO:0000259" key="5">
    <source>
        <dbReference type="Pfam" id="PF00669"/>
    </source>
</evidence>
<gene>
    <name evidence="6" type="ORF">SAMN02745887_00487</name>
</gene>
<keyword evidence="6" id="KW-0966">Cell projection</keyword>
<proteinExistence type="inferred from homology"/>
<dbReference type="GO" id="GO:0005576">
    <property type="term" value="C:extracellular region"/>
    <property type="evidence" value="ECO:0007669"/>
    <property type="project" value="UniProtKB-SubCell"/>
</dbReference>
<keyword evidence="4" id="KW-0975">Bacterial flagellum</keyword>
<dbReference type="SUPFAM" id="SSF64518">
    <property type="entry name" value="Phase 1 flagellin"/>
    <property type="match status" value="1"/>
</dbReference>
<dbReference type="InterPro" id="IPR013384">
    <property type="entry name" value="Flagell_FlgL"/>
</dbReference>
<dbReference type="OrthoDB" id="9768249at2"/>
<dbReference type="InterPro" id="IPR001029">
    <property type="entry name" value="Flagellin_N"/>
</dbReference>
<dbReference type="AlphaFoldDB" id="A0A1K2H760"/>
<reference evidence="6 7" key="1">
    <citation type="submission" date="2016-11" db="EMBL/GenBank/DDBJ databases">
        <authorList>
            <person name="Jaros S."/>
            <person name="Januszkiewicz K."/>
            <person name="Wedrychowicz H."/>
        </authorList>
    </citation>
    <scope>NUCLEOTIDE SEQUENCE [LARGE SCALE GENOMIC DNA]</scope>
    <source>
        <strain evidence="6 7">DSM 18899</strain>
    </source>
</reference>
<dbReference type="Pfam" id="PF00669">
    <property type="entry name" value="Flagellin_N"/>
    <property type="match status" value="1"/>
</dbReference>
<dbReference type="Proteomes" id="UP000186513">
    <property type="component" value="Unassembled WGS sequence"/>
</dbReference>
<evidence type="ECO:0000313" key="7">
    <source>
        <dbReference type="Proteomes" id="UP000186513"/>
    </source>
</evidence>
<comment type="subcellular location">
    <subcellularLocation>
        <location evidence="1">Bacterial flagellum</location>
    </subcellularLocation>
    <subcellularLocation>
        <location evidence="2">Secreted</location>
    </subcellularLocation>
</comment>
<dbReference type="RefSeq" id="WP_072427037.1">
    <property type="nucleotide sequence ID" value="NZ_FPKR01000002.1"/>
</dbReference>
<dbReference type="EMBL" id="FPKR01000002">
    <property type="protein sequence ID" value="SFZ71913.1"/>
    <property type="molecule type" value="Genomic_DNA"/>
</dbReference>
<evidence type="ECO:0000313" key="6">
    <source>
        <dbReference type="EMBL" id="SFZ71913.1"/>
    </source>
</evidence>
<comment type="similarity">
    <text evidence="3">Belongs to the bacterial flagellin family.</text>
</comment>
<dbReference type="NCBIfam" id="TIGR02550">
    <property type="entry name" value="flagell_flgL"/>
    <property type="match status" value="1"/>
</dbReference>
<dbReference type="Gene3D" id="1.20.1330.10">
    <property type="entry name" value="f41 fragment of flagellin, N-terminal domain"/>
    <property type="match status" value="2"/>
</dbReference>
<organism evidence="6 7">
    <name type="scientific">Chitinimonas taiwanensis DSM 18899</name>
    <dbReference type="NCBI Taxonomy" id="1121279"/>
    <lineage>
        <taxon>Bacteria</taxon>
        <taxon>Pseudomonadati</taxon>
        <taxon>Pseudomonadota</taxon>
        <taxon>Betaproteobacteria</taxon>
        <taxon>Neisseriales</taxon>
        <taxon>Chitinibacteraceae</taxon>
        <taxon>Chitinimonas</taxon>
    </lineage>
</organism>
<accession>A0A1K2H760</accession>
<feature type="domain" description="Flagellin N-terminal" evidence="5">
    <location>
        <begin position="3"/>
        <end position="140"/>
    </location>
</feature>
<dbReference type="STRING" id="1121279.SAMN02745887_00487"/>
<keyword evidence="6" id="KW-0282">Flagellum</keyword>
<evidence type="ECO:0000256" key="4">
    <source>
        <dbReference type="ARBA" id="ARBA00023143"/>
    </source>
</evidence>
<name>A0A1K2H760_9NEIS</name>